<organism evidence="9 10">
    <name type="scientific">Oryctes borbonicus</name>
    <dbReference type="NCBI Taxonomy" id="1629725"/>
    <lineage>
        <taxon>Eukaryota</taxon>
        <taxon>Metazoa</taxon>
        <taxon>Ecdysozoa</taxon>
        <taxon>Arthropoda</taxon>
        <taxon>Hexapoda</taxon>
        <taxon>Insecta</taxon>
        <taxon>Pterygota</taxon>
        <taxon>Neoptera</taxon>
        <taxon>Endopterygota</taxon>
        <taxon>Coleoptera</taxon>
        <taxon>Polyphaga</taxon>
        <taxon>Scarabaeiformia</taxon>
        <taxon>Scarabaeidae</taxon>
        <taxon>Dynastinae</taxon>
        <taxon>Oryctes</taxon>
    </lineage>
</organism>
<protein>
    <recommendedName>
        <fullName evidence="3">acid phosphatase</fullName>
        <ecNumber evidence="3">3.1.3.2</ecNumber>
    </recommendedName>
</protein>
<dbReference type="EMBL" id="LJIG01009939">
    <property type="protein sequence ID" value="KRT82077.1"/>
    <property type="molecule type" value="Genomic_DNA"/>
</dbReference>
<evidence type="ECO:0000256" key="8">
    <source>
        <dbReference type="SAM" id="SignalP"/>
    </source>
</evidence>
<accession>A0A0T6B4P4</accession>
<dbReference type="OrthoDB" id="10257284at2759"/>
<evidence type="ECO:0000256" key="1">
    <source>
        <dbReference type="ARBA" id="ARBA00000032"/>
    </source>
</evidence>
<evidence type="ECO:0000256" key="2">
    <source>
        <dbReference type="ARBA" id="ARBA00005375"/>
    </source>
</evidence>
<dbReference type="SUPFAM" id="SSF53254">
    <property type="entry name" value="Phosphoglycerate mutase-like"/>
    <property type="match status" value="1"/>
</dbReference>
<keyword evidence="6" id="KW-1015">Disulfide bond</keyword>
<dbReference type="AlphaFoldDB" id="A0A0T6B4P4"/>
<keyword evidence="7" id="KW-0325">Glycoprotein</keyword>
<evidence type="ECO:0000313" key="9">
    <source>
        <dbReference type="EMBL" id="KRT82077.1"/>
    </source>
</evidence>
<feature type="signal peptide" evidence="8">
    <location>
        <begin position="1"/>
        <end position="19"/>
    </location>
</feature>
<dbReference type="InterPro" id="IPR000560">
    <property type="entry name" value="His_Pase_clade-2"/>
</dbReference>
<dbReference type="InterPro" id="IPR029033">
    <property type="entry name" value="His_PPase_superfam"/>
</dbReference>
<dbReference type="PANTHER" id="PTHR11567:SF211">
    <property type="entry name" value="PROSTATIC ACID PHOSPHATASE"/>
    <property type="match status" value="1"/>
</dbReference>
<evidence type="ECO:0000256" key="4">
    <source>
        <dbReference type="ARBA" id="ARBA00022729"/>
    </source>
</evidence>
<gene>
    <name evidence="9" type="ORF">AMK59_3586</name>
</gene>
<evidence type="ECO:0000256" key="5">
    <source>
        <dbReference type="ARBA" id="ARBA00022801"/>
    </source>
</evidence>
<comment type="caution">
    <text evidence="9">The sequence shown here is derived from an EMBL/GenBank/DDBJ whole genome shotgun (WGS) entry which is preliminary data.</text>
</comment>
<dbReference type="GO" id="GO:0003993">
    <property type="term" value="F:acid phosphatase activity"/>
    <property type="evidence" value="ECO:0007669"/>
    <property type="project" value="UniProtKB-EC"/>
</dbReference>
<dbReference type="Proteomes" id="UP000051574">
    <property type="component" value="Unassembled WGS sequence"/>
</dbReference>
<dbReference type="CDD" id="cd07061">
    <property type="entry name" value="HP_HAP_like"/>
    <property type="match status" value="1"/>
</dbReference>
<keyword evidence="5" id="KW-0378">Hydrolase</keyword>
<evidence type="ECO:0000256" key="6">
    <source>
        <dbReference type="ARBA" id="ARBA00023157"/>
    </source>
</evidence>
<dbReference type="EC" id="3.1.3.2" evidence="3"/>
<evidence type="ECO:0000256" key="3">
    <source>
        <dbReference type="ARBA" id="ARBA00012646"/>
    </source>
</evidence>
<name>A0A0T6B4P4_9SCAR</name>
<evidence type="ECO:0000256" key="7">
    <source>
        <dbReference type="ARBA" id="ARBA00023180"/>
    </source>
</evidence>
<dbReference type="Pfam" id="PF00328">
    <property type="entry name" value="His_Phos_2"/>
    <property type="match status" value="1"/>
</dbReference>
<dbReference type="Gene3D" id="3.40.50.1240">
    <property type="entry name" value="Phosphoglycerate mutase-like"/>
    <property type="match status" value="1"/>
</dbReference>
<keyword evidence="4 8" id="KW-0732">Signal</keyword>
<comment type="similarity">
    <text evidence="2">Belongs to the histidine acid phosphatase family.</text>
</comment>
<evidence type="ECO:0000313" key="10">
    <source>
        <dbReference type="Proteomes" id="UP000051574"/>
    </source>
</evidence>
<reference evidence="9 10" key="1">
    <citation type="submission" date="2015-09" db="EMBL/GenBank/DDBJ databases">
        <title>Draft genome of the scarab beetle Oryctes borbonicus.</title>
        <authorList>
            <person name="Meyer J.M."/>
            <person name="Markov G.V."/>
            <person name="Baskaran P."/>
            <person name="Herrmann M."/>
            <person name="Sommer R.J."/>
            <person name="Roedelsperger C."/>
        </authorList>
    </citation>
    <scope>NUCLEOTIDE SEQUENCE [LARGE SCALE GENOMIC DNA]</scope>
    <source>
        <strain evidence="9">OB123</strain>
        <tissue evidence="9">Whole animal</tissue>
    </source>
</reference>
<dbReference type="PANTHER" id="PTHR11567">
    <property type="entry name" value="ACID PHOSPHATASE-RELATED"/>
    <property type="match status" value="1"/>
</dbReference>
<sequence length="270" mass="31281">MKTFALLIIFSILFVYCQQSEESLQLVHVFFRHGSRTPEFKATYPKDIYKLEDFMPMGWGQLTNVGKQRAYKLGKLLRNRYDSFLGDIYTPELVEATSTDFDRTKMTVLLVLAGLFPPAQSQMWDDGLSWIPIPYYFEKAEHDYFIRRPTDYCPAYVDALNKVYESAAYAEALKDHEEVLKYIEENTGKPMGTLEDVFDVFQTLYAERQMNFTLPEWTKSVFPEPISSIAGIQCNFENYNGILKRLNGGRILKKVIEHMVKKSNNDTACS</sequence>
<keyword evidence="10" id="KW-1185">Reference proteome</keyword>
<dbReference type="InterPro" id="IPR050645">
    <property type="entry name" value="Histidine_acid_phosphatase"/>
</dbReference>
<comment type="catalytic activity">
    <reaction evidence="1">
        <text>a phosphate monoester + H2O = an alcohol + phosphate</text>
        <dbReference type="Rhea" id="RHEA:15017"/>
        <dbReference type="ChEBI" id="CHEBI:15377"/>
        <dbReference type="ChEBI" id="CHEBI:30879"/>
        <dbReference type="ChEBI" id="CHEBI:43474"/>
        <dbReference type="ChEBI" id="CHEBI:67140"/>
        <dbReference type="EC" id="3.1.3.2"/>
    </reaction>
</comment>
<feature type="chain" id="PRO_5006668357" description="acid phosphatase" evidence="8">
    <location>
        <begin position="20"/>
        <end position="270"/>
    </location>
</feature>
<proteinExistence type="inferred from homology"/>